<dbReference type="PANTHER" id="PTHR10410">
    <property type="entry name" value="EUKARYOTIC TRANSLATION INITIATION FACTOR 3 -RELATED"/>
    <property type="match status" value="1"/>
</dbReference>
<proteinExistence type="evidence at transcript level"/>
<feature type="compositionally biased region" description="Polar residues" evidence="1">
    <location>
        <begin position="23"/>
        <end position="36"/>
    </location>
</feature>
<dbReference type="EMBL" id="LR009101">
    <property type="protein sequence ID" value="SVE78720.1"/>
    <property type="molecule type" value="mRNA"/>
</dbReference>
<dbReference type="Pfam" id="PF18755">
    <property type="entry name" value="RAMA"/>
    <property type="match status" value="1"/>
</dbReference>
<dbReference type="AlphaFoldDB" id="A0A4Y7MAD5"/>
<sequence length="560" mass="63526">MIDASEDSSTSDQVDAQEAKLTAASTENTSEQPHNMTETILNATIDHEMDGEEHIDGNEDEELNEKKSKTAGGFTGRGVTLQMLLEDNILQPKAGAMSLEYMSQKFNGDLLADGKIFSAEVQEVFSSPSAWALRCKKIVNPEQKYGCGWSSVRYCGRPLDVYKNQWMRKRRLEQVSDNSTPDECLMSNTDPALLETEPETIPNVKSTPDRQIIKHETLGNRTSIEDPNLLIETTSFANMGKLQPFLISLNSAALIVMEVHCFLTRSEVVGYLAGQWDINTNTLTIKQAFPLLNRTGENKNYHIAEVKIAQSMENSGLCLVGWYHSHPLSPPTPTVQDIDSQLEHQLRLKGTGEQGYRPCVGMILSPFLRTDPNPTNSANHLACYWVCPPAESRPLELGRPMSMQYNVVYDTSAKEDVISRLETCVRFYQNSPDRTDFDKIWRTQDKISRVKNSKSPNKSRQTNTLRVTLVNEIQEMLHKIEKIVHMYVPSMLYGSLPLQAKRRCMASSPVDDEDFRWKKRKNSRIDGSQLAVTYWREIRICTVIHSVTKKLFSHRTVWHC</sequence>
<dbReference type="InterPro" id="IPR050242">
    <property type="entry name" value="JAMM_MPN+_peptidase_M67A"/>
</dbReference>
<dbReference type="Gene3D" id="3.40.140.10">
    <property type="entry name" value="Cytidine Deaminase, domain 2"/>
    <property type="match status" value="1"/>
</dbReference>
<evidence type="ECO:0000259" key="2">
    <source>
        <dbReference type="PROSITE" id="PS50249"/>
    </source>
</evidence>
<dbReference type="GO" id="GO:0008237">
    <property type="term" value="F:metallopeptidase activity"/>
    <property type="evidence" value="ECO:0007669"/>
    <property type="project" value="InterPro"/>
</dbReference>
<dbReference type="PROSITE" id="PS50249">
    <property type="entry name" value="MPN"/>
    <property type="match status" value="1"/>
</dbReference>
<dbReference type="Pfam" id="PF01398">
    <property type="entry name" value="JAB"/>
    <property type="match status" value="1"/>
</dbReference>
<reference evidence="3" key="1">
    <citation type="submission" date="2018-08" db="EMBL/GenBank/DDBJ databases">
        <authorList>
            <person name="Cornetti L."/>
        </authorList>
    </citation>
    <scope>NUCLEOTIDE SEQUENCE</scope>
    <source>
        <strain evidence="3">ZW-LUM</strain>
    </source>
</reference>
<feature type="region of interest" description="Disordered" evidence="1">
    <location>
        <begin position="1"/>
        <end position="36"/>
    </location>
</feature>
<accession>A0A4Y7MAD5</accession>
<protein>
    <submittedName>
        <fullName evidence="3">EOG090X020Z</fullName>
    </submittedName>
</protein>
<gene>
    <name evidence="3" type="primary">EOG090X020Z</name>
</gene>
<feature type="domain" description="MPN" evidence="2">
    <location>
        <begin position="247"/>
        <end position="383"/>
    </location>
</feature>
<name>A0A4Y7MAD5_9CRUS</name>
<dbReference type="InterPro" id="IPR000555">
    <property type="entry name" value="JAMM/MPN+_dom"/>
</dbReference>
<evidence type="ECO:0000256" key="1">
    <source>
        <dbReference type="SAM" id="MobiDB-lite"/>
    </source>
</evidence>
<dbReference type="InterPro" id="IPR037518">
    <property type="entry name" value="MPN"/>
</dbReference>
<dbReference type="SUPFAM" id="SSF102712">
    <property type="entry name" value="JAB1/MPN domain"/>
    <property type="match status" value="1"/>
</dbReference>
<dbReference type="InterPro" id="IPR040843">
    <property type="entry name" value="RAMA"/>
</dbReference>
<organism evidence="3">
    <name type="scientific">Daphnia lumholtzi</name>
    <dbReference type="NCBI Taxonomy" id="42856"/>
    <lineage>
        <taxon>Eukaryota</taxon>
        <taxon>Metazoa</taxon>
        <taxon>Ecdysozoa</taxon>
        <taxon>Arthropoda</taxon>
        <taxon>Crustacea</taxon>
        <taxon>Branchiopoda</taxon>
        <taxon>Diplostraca</taxon>
        <taxon>Cladocera</taxon>
        <taxon>Anomopoda</taxon>
        <taxon>Daphniidae</taxon>
        <taxon>Daphnia</taxon>
    </lineage>
</organism>
<evidence type="ECO:0000313" key="3">
    <source>
        <dbReference type="EMBL" id="SVE78720.1"/>
    </source>
</evidence>